<dbReference type="Proteomes" id="UP000220836">
    <property type="component" value="Unassembled WGS sequence"/>
</dbReference>
<keyword evidence="4" id="KW-1185">Reference proteome</keyword>
<evidence type="ECO:0000313" key="4">
    <source>
        <dbReference type="Proteomes" id="UP000220836"/>
    </source>
</evidence>
<evidence type="ECO:0000256" key="1">
    <source>
        <dbReference type="SAM" id="SignalP"/>
    </source>
</evidence>
<evidence type="ECO:0000259" key="2">
    <source>
        <dbReference type="Pfam" id="PF14347"/>
    </source>
</evidence>
<feature type="domain" description="DUF4399" evidence="2">
    <location>
        <begin position="51"/>
        <end position="149"/>
    </location>
</feature>
<dbReference type="Pfam" id="PF14347">
    <property type="entry name" value="DUF4399"/>
    <property type="match status" value="1"/>
</dbReference>
<dbReference type="InterPro" id="IPR025512">
    <property type="entry name" value="DUF4399"/>
</dbReference>
<dbReference type="RefSeq" id="WP_097805197.1">
    <property type="nucleotide sequence ID" value="NZ_FXYH01000009.1"/>
</dbReference>
<proteinExistence type="predicted"/>
<name>A0A238KLC3_9RHOB</name>
<accession>A0A238KLC3</accession>
<feature type="chain" id="PRO_5012398763" description="DUF4399 domain-containing protein" evidence="1">
    <location>
        <begin position="21"/>
        <end position="149"/>
    </location>
</feature>
<reference evidence="3 4" key="1">
    <citation type="submission" date="2017-05" db="EMBL/GenBank/DDBJ databases">
        <authorList>
            <person name="Song R."/>
            <person name="Chenine A.L."/>
            <person name="Ruprecht R.M."/>
        </authorList>
    </citation>
    <scope>NUCLEOTIDE SEQUENCE [LARGE SCALE GENOMIC DNA]</scope>
    <source>
        <strain evidence="3 4">CECT 8663</strain>
    </source>
</reference>
<feature type="signal peptide" evidence="1">
    <location>
        <begin position="1"/>
        <end position="20"/>
    </location>
</feature>
<gene>
    <name evidence="3" type="ORF">PEV8663_02724</name>
</gene>
<evidence type="ECO:0000313" key="3">
    <source>
        <dbReference type="EMBL" id="SMX43649.1"/>
    </source>
</evidence>
<dbReference type="OrthoDB" id="531568at2"/>
<dbReference type="AlphaFoldDB" id="A0A238KLC3"/>
<protein>
    <recommendedName>
        <fullName evidence="2">DUF4399 domain-containing protein</fullName>
    </recommendedName>
</protein>
<dbReference type="EMBL" id="FXYH01000009">
    <property type="protein sequence ID" value="SMX43649.1"/>
    <property type="molecule type" value="Genomic_DNA"/>
</dbReference>
<sequence length="149" mass="15477">MIFRTALTVLALTLANPLVAEQGGETPAPEGAAVYFANIADGDTVKSPVTVVFGLSGMGVAPAGVEKDGTGHHHLFIDRPPLGMGEDGKEEMMMGLPSDENHKHFGGGQTQVTLDLAPGKHTLQLVMGDAGHVPHSSPVTSEVITIMVE</sequence>
<keyword evidence="1" id="KW-0732">Signal</keyword>
<organism evidence="3 4">
    <name type="scientific">Pelagimonas varians</name>
    <dbReference type="NCBI Taxonomy" id="696760"/>
    <lineage>
        <taxon>Bacteria</taxon>
        <taxon>Pseudomonadati</taxon>
        <taxon>Pseudomonadota</taxon>
        <taxon>Alphaproteobacteria</taxon>
        <taxon>Rhodobacterales</taxon>
        <taxon>Roseobacteraceae</taxon>
        <taxon>Pelagimonas</taxon>
    </lineage>
</organism>